<name>A0ABQ5B259_9ASTR</name>
<accession>A0ABQ5B259</accession>
<dbReference type="Proteomes" id="UP001151760">
    <property type="component" value="Unassembled WGS sequence"/>
</dbReference>
<organism evidence="1 2">
    <name type="scientific">Tanacetum coccineum</name>
    <dbReference type="NCBI Taxonomy" id="301880"/>
    <lineage>
        <taxon>Eukaryota</taxon>
        <taxon>Viridiplantae</taxon>
        <taxon>Streptophyta</taxon>
        <taxon>Embryophyta</taxon>
        <taxon>Tracheophyta</taxon>
        <taxon>Spermatophyta</taxon>
        <taxon>Magnoliopsida</taxon>
        <taxon>eudicotyledons</taxon>
        <taxon>Gunneridae</taxon>
        <taxon>Pentapetalae</taxon>
        <taxon>asterids</taxon>
        <taxon>campanulids</taxon>
        <taxon>Asterales</taxon>
        <taxon>Asteraceae</taxon>
        <taxon>Asteroideae</taxon>
        <taxon>Anthemideae</taxon>
        <taxon>Anthemidinae</taxon>
        <taxon>Tanacetum</taxon>
    </lineage>
</organism>
<evidence type="ECO:0000313" key="1">
    <source>
        <dbReference type="EMBL" id="GJT07029.1"/>
    </source>
</evidence>
<gene>
    <name evidence="1" type="ORF">Tco_0841491</name>
</gene>
<reference evidence="1" key="2">
    <citation type="submission" date="2022-01" db="EMBL/GenBank/DDBJ databases">
        <authorList>
            <person name="Yamashiro T."/>
            <person name="Shiraishi A."/>
            <person name="Satake H."/>
            <person name="Nakayama K."/>
        </authorList>
    </citation>
    <scope>NUCLEOTIDE SEQUENCE</scope>
</reference>
<proteinExistence type="predicted"/>
<keyword evidence="2" id="KW-1185">Reference proteome</keyword>
<dbReference type="EMBL" id="BQNB010012717">
    <property type="protein sequence ID" value="GJT07029.1"/>
    <property type="molecule type" value="Genomic_DNA"/>
</dbReference>
<sequence>MENANPFLPVPPNCLRAKISQDLNELRPFLAVIDSRLENIDHTQIIIPPIPFEQLLKDFINPPDVFEMDDLNSDNESIDTPLVSPFIDSDDKLDDGEVLNELNEYGNAGNFYHNRRINCVDGCDLAFSCMIVLEDIGEFIISDMSEVVMGRPFRAVTQLEYHCVNGLISSTRLFDTYIFRMPRTIPRLKDFSWSKFHL</sequence>
<reference evidence="1" key="1">
    <citation type="journal article" date="2022" name="Int. J. Mol. Sci.">
        <title>Draft Genome of Tanacetum Coccineum: Genomic Comparison of Closely Related Tanacetum-Family Plants.</title>
        <authorList>
            <person name="Yamashiro T."/>
            <person name="Shiraishi A."/>
            <person name="Nakayama K."/>
            <person name="Satake H."/>
        </authorList>
    </citation>
    <scope>NUCLEOTIDE SEQUENCE</scope>
</reference>
<protein>
    <submittedName>
        <fullName evidence="1">Uncharacterized protein</fullName>
    </submittedName>
</protein>
<comment type="caution">
    <text evidence="1">The sequence shown here is derived from an EMBL/GenBank/DDBJ whole genome shotgun (WGS) entry which is preliminary data.</text>
</comment>
<evidence type="ECO:0000313" key="2">
    <source>
        <dbReference type="Proteomes" id="UP001151760"/>
    </source>
</evidence>